<dbReference type="GO" id="GO:0035556">
    <property type="term" value="P:intracellular signal transduction"/>
    <property type="evidence" value="ECO:0007669"/>
    <property type="project" value="InterPro"/>
</dbReference>
<dbReference type="STRING" id="6573.A0A210R7G1"/>
<dbReference type="SMART" id="SM00325">
    <property type="entry name" value="RhoGEF"/>
    <property type="match status" value="1"/>
</dbReference>
<dbReference type="Pfam" id="PF07653">
    <property type="entry name" value="SH3_2"/>
    <property type="match status" value="1"/>
</dbReference>
<feature type="compositionally biased region" description="Polar residues" evidence="6">
    <location>
        <begin position="4643"/>
        <end position="4653"/>
    </location>
</feature>
<keyword evidence="2 5" id="KW-0728">SH3 domain</keyword>
<feature type="compositionally biased region" description="Polar residues" evidence="6">
    <location>
        <begin position="4660"/>
        <end position="4677"/>
    </location>
</feature>
<feature type="compositionally biased region" description="Basic and acidic residues" evidence="6">
    <location>
        <begin position="3829"/>
        <end position="3849"/>
    </location>
</feature>
<dbReference type="InterPro" id="IPR000219">
    <property type="entry name" value="DH_dom"/>
</dbReference>
<feature type="compositionally biased region" description="Basic and acidic residues" evidence="6">
    <location>
        <begin position="1983"/>
        <end position="1996"/>
    </location>
</feature>
<dbReference type="PANTHER" id="PTHR47544">
    <property type="entry name" value="RHO GUANINE NUCLEOTIDE EXCHANGE FACTOR 4"/>
    <property type="match status" value="1"/>
</dbReference>
<feature type="compositionally biased region" description="Basic and acidic residues" evidence="6">
    <location>
        <begin position="3861"/>
        <end position="3901"/>
    </location>
</feature>
<feature type="compositionally biased region" description="Basic and acidic residues" evidence="6">
    <location>
        <begin position="3499"/>
        <end position="3519"/>
    </location>
</feature>
<evidence type="ECO:0000256" key="4">
    <source>
        <dbReference type="ARBA" id="ARBA00022658"/>
    </source>
</evidence>
<comment type="caution">
    <text evidence="10">The sequence shown here is derived from an EMBL/GenBank/DDBJ whole genome shotgun (WGS) entry which is preliminary data.</text>
</comment>
<feature type="compositionally biased region" description="Polar residues" evidence="6">
    <location>
        <begin position="4016"/>
        <end position="4031"/>
    </location>
</feature>
<feature type="region of interest" description="Disordered" evidence="6">
    <location>
        <begin position="1378"/>
        <end position="1405"/>
    </location>
</feature>
<feature type="compositionally biased region" description="Low complexity" evidence="6">
    <location>
        <begin position="4556"/>
        <end position="4569"/>
    </location>
</feature>
<feature type="compositionally biased region" description="Basic and acidic residues" evidence="6">
    <location>
        <begin position="1530"/>
        <end position="1544"/>
    </location>
</feature>
<feature type="region of interest" description="Disordered" evidence="6">
    <location>
        <begin position="2546"/>
        <end position="2565"/>
    </location>
</feature>
<feature type="compositionally biased region" description="Basic and acidic residues" evidence="6">
    <location>
        <begin position="1789"/>
        <end position="1799"/>
    </location>
</feature>
<feature type="region of interest" description="Disordered" evidence="6">
    <location>
        <begin position="255"/>
        <end position="338"/>
    </location>
</feature>
<dbReference type="SMART" id="SM00326">
    <property type="entry name" value="SH3"/>
    <property type="match status" value="1"/>
</dbReference>
<feature type="compositionally biased region" description="Low complexity" evidence="6">
    <location>
        <begin position="1545"/>
        <end position="1556"/>
    </location>
</feature>
<feature type="compositionally biased region" description="Low complexity" evidence="6">
    <location>
        <begin position="262"/>
        <end position="275"/>
    </location>
</feature>
<feature type="region of interest" description="Disordered" evidence="6">
    <location>
        <begin position="3129"/>
        <end position="3157"/>
    </location>
</feature>
<feature type="compositionally biased region" description="Polar residues" evidence="6">
    <location>
        <begin position="1460"/>
        <end position="1481"/>
    </location>
</feature>
<feature type="region of interest" description="Disordered" evidence="6">
    <location>
        <begin position="3424"/>
        <end position="3448"/>
    </location>
</feature>
<feature type="compositionally biased region" description="Polar residues" evidence="6">
    <location>
        <begin position="3996"/>
        <end position="4005"/>
    </location>
</feature>
<feature type="domain" description="SH3" evidence="7">
    <location>
        <begin position="4903"/>
        <end position="4962"/>
    </location>
</feature>
<feature type="compositionally biased region" description="Basic and acidic residues" evidence="6">
    <location>
        <begin position="3589"/>
        <end position="3611"/>
    </location>
</feature>
<feature type="compositionally biased region" description="Basic residues" evidence="6">
    <location>
        <begin position="4109"/>
        <end position="4119"/>
    </location>
</feature>
<dbReference type="Pfam" id="PF22697">
    <property type="entry name" value="SOS1_NGEF_PH"/>
    <property type="match status" value="1"/>
</dbReference>
<dbReference type="EMBL" id="NEDP02000015">
    <property type="protein sequence ID" value="OWF56864.1"/>
    <property type="molecule type" value="Genomic_DNA"/>
</dbReference>
<proteinExistence type="predicted"/>
<feature type="region of interest" description="Disordered" evidence="6">
    <location>
        <begin position="4430"/>
        <end position="4454"/>
    </location>
</feature>
<dbReference type="CDD" id="cd01224">
    <property type="entry name" value="PH_Collybistin_ASEF"/>
    <property type="match status" value="1"/>
</dbReference>
<dbReference type="GO" id="GO:0005737">
    <property type="term" value="C:cytoplasm"/>
    <property type="evidence" value="ECO:0007669"/>
    <property type="project" value="UniProtKB-SubCell"/>
</dbReference>
<feature type="compositionally biased region" description="Acidic residues" evidence="6">
    <location>
        <begin position="4258"/>
        <end position="4270"/>
    </location>
</feature>
<feature type="compositionally biased region" description="Acidic residues" evidence="6">
    <location>
        <begin position="3175"/>
        <end position="3187"/>
    </location>
</feature>
<feature type="compositionally biased region" description="Polar residues" evidence="6">
    <location>
        <begin position="3812"/>
        <end position="3828"/>
    </location>
</feature>
<feature type="compositionally biased region" description="Polar residues" evidence="6">
    <location>
        <begin position="4299"/>
        <end position="4315"/>
    </location>
</feature>
<feature type="region of interest" description="Disordered" evidence="6">
    <location>
        <begin position="3691"/>
        <end position="3919"/>
    </location>
</feature>
<dbReference type="InterPro" id="IPR001849">
    <property type="entry name" value="PH_domain"/>
</dbReference>
<feature type="compositionally biased region" description="Polar residues" evidence="6">
    <location>
        <begin position="1937"/>
        <end position="1957"/>
    </location>
</feature>
<evidence type="ECO:0000259" key="9">
    <source>
        <dbReference type="PROSITE" id="PS50010"/>
    </source>
</evidence>
<sequence>MSASTDSLKDRNRDGIDTCFHIATDSPVCRRTDIGKHASTIKAATESQYGGPVESSANLNKLSVTEELSKTTDVHESAKADVPYHRRSISSLINDLPQSRGALKRFYEENVEDRSPSLIPWRTFSFPDLCTDENSSMLSTGGDPQKGIIKSATCDENLGKCGTIRSSSSQQSLAKQKSQKAGNVRFHNFYRNESLPRRLIQSYRVRDTDEFVKANDTCVAITQPSELLNEVGGKVEVCNQRHVKDYTSIEVVDTRREQEVITSSKSGGTGKSSSKLPRHISPLPHSAHHGNTDRGTSSSNVDYKHTETGRLSTGDKLTGTGRSNTDEQHSVPQGDDDQAASAVNVQTGVSTSVWRPGVTTSNTRPLASANEACTVTTVPNSGDNFRLIENNGKPLCGELKGVLSGVRGEDTRAASIVLSCTQQENTGNSVKIGENSTSVFPRRSRIDRGVTGRTRASNEVTPLIEVNNRDTSVKDISCDLPTTESSGVQTAIILPTSIKSLNLLEKEKESRKSSTTRRAVFNLPGKRKYSYVLTSEEQTGNVRTRDSGSISGECTGDQTTCDGIISSDDLVRPCEAISSGIDNNEEHETDVNQAVLRSNPSDSQQGELGAGLLPDKSTDDYHTIPGQTTAELTRDPLHDVTRVKMNNKSLSKYSSLKTKHTSGGNEHTAIHSTVLQGKTEPFASKTLSKRTKLPTSAVIAKTNSAVAQVKSDSNSSASSQQTKHQVAIKATKRVGNVIPNPEPGVQVKLRSGVGKDTGKISRDEKRIPIRRNDKLAHPDYAKRCKTFVNEQESVRTAVVNSGTTRANVSSRHSITVVSDKNISPTTSNRAGNLSSIVPADVKKSEVGNVTENNTKFLSGDKDENKTPQITTGGVITTGNQISDISQRKGIRVEKSCTPAKKISSADNKSSLETSSTFNEITQPADRFGRVETKSISQELDIPLGSLEYCFSDGTNLSVTENTSDEGSSLLSHQTDGIPNVCLGAAVLSGGGEVCTGQLPGINAPTTGINLVTDTDEVERNEDVSVSCKYNTYCVTKYQNNDIGSHVSSNAELLQHSVQYEGTDQSVGYRQEFILTRDVENDVLHKPTVGIDKLKRDGGFLGDMSHHPNVAGCQHICDCDKTINSGQVCNERTTDDTRVNTTVSDTHVMSENNGCGGESRTCKTDTGDNADESILEDEAPMTSNVITNDDESRIEKHDPTTGLNNVPIKNRSDKNTSDHDSMYHSGTNVTDDVTDQRCDNHSNDQDPMTWNTVTDDETDLCADDQSESQAPMSDGVKGVMNSCDGANRSDSDINGMTGDYVPSVHSYDTEVVPRGTVSTLNTERDKNTDNVTGTVYKPSDEDKLDHGIQGMLQCTPISRGSNPEKSRTTELSVKQEFKTSGTGLMRLNSKDDKRSGSGNAEHVSKCKQGANNKTFFSKSRSLSPQTCPRQNAEMSDESCLIEKVQGNTSVTNVKTIKKPRTSTPINSRRSAGKQNLTNPQSNDIKRSKNLSGITPSASGKYPKRSTKLQSTSKITRESSGGQKSNSVDVCIMDKHTSELSKESSISRESSPSLSVSSDGQRSKSSRDSVSSINGPSRKSVIGKEKKENLNLVNRRTNYSDINTTSDNPTHNVRHQTDRSKHRLKSPEVNESSRIKGHGTSLQARKYSSNGQTITKDKDREASSGLGNVTLRTGKGEATTVAKLGSVTSLKETSKTSIGVKTDTVPIKKSKVMGYEKSTKSKDNKVFQVSNTKSDLDKPMDPLSSAVLNERRASVSSLTTNSSDLGNRCITQPSRPKVKSKSKPQTASDVTESKRLSDKPSHMKNKSSSTSALPRQSSQSNKQTSSTGITSVMQNRKSAIPSLTPTQLARVSKHHTSASVQINKPTRVGMASSKIGVKQQSEHESPLTMSVNKMSKRSISSKVKSAPTIHRNTKEKSPVEQCKRSRSSTPSETSSEVSNTGNNTLPKPNTGKTSTTVKNNVLLKPRHSSVPKPTRASSGTQKRNGNPDKTGEKCKEINRPNVPKSLLGSPKNKRGLDYRHLNARTKIEVTMDSSPESDSSPTLTCCDPIDKCDGSPLEAMTSLPVTPMSPRFVSARSSMGGTPFTTPPEESKYFVLHEKTLLESSKSLITRDGHFVGEDERALFGPGDLLPVTFNNENSVASENDKSSDVDDAYPLTAVNISRCEVSGENVGITRRGSKTLTKVLKSDITDQLPLSEASNIKDPAAGCRQNVDIASNTEYVEQLSIGGKSEISVITSHIATEPVALPLPDGVEGGSDTGTVSSDDYFSISEEDEGDNTSKDINVCGVSVPHVDPVGSLAQVAELDTNVFDGNSARTVTDVTCDEHASLVDNYGIDPFQQSNTGEIIPKQSGPNERALSRFRDAEAKSSNTNDRFILETRNNCTSSIHSADSGGVKSHHSEDNLFANKTPFDLKPENITHHQKSDLDSKPVLINSRELGKNCVPDKNQYVATDYEAVVPVQANLGEYFDDGNDKPEMQINDHKEVALDSSGIKRGGSSDETEGAFTGIMDSISDLSFQNILTNQNNLNGIPTVSNIKPQERYGPSLLTLEHGGSDVQGKDGITSYSDRDVNRTDGCTLESVTDGETTGIFELQPSNSSEGTDLSTLQLVKDGEGINGKRVQPEKIRVSGEHREHDVIRDYTSGEGEHYGVGELNVQWRDERDLTADPNDSRRKVVCDLGGGDGVCDYETESEIIGEISDSESESEEGFCSTQYHSESGEEHGDIAEMNGELGHYNQNNMASRTPQTETAVAMETSNTIYSPRRNLSSRNEATCIRKYEIVTTTITRHKKRETKIIESSSKLSTGAGRLHERRVTDPKKNLVNSRSVKFETSKEIISTSDVDGKVFSTVKNSTNTEILGKLGSSSDAAVSPASSKLAALMQGETITMPECLERSGSIESMNKVKHSIDTLDSGDLQPAVSCGELLTDGGYDNTVSLLQGSDDKKYKSLETKTLSTSVEGGRLLNTGGIRNPPPSPVFTRGQITSVSDGQSPTLSPRLTRGDTKISVIKSRSNTTQTYNLVRRGKQCDNDNTISDISLAIQAGQSGVTTSVTERRQTQTVQSTYQRRPFSPNSSSDTLPSFETGRELSDSGTNADVKSIGLSQVDGTIDTGVDGHYLTNDHAVTSDLSSINNTSENIDSIYGNDTSDTDKGDHRGPESATTTIIDTPKVAVLVTKDFSDSDNEYLSESNDADQAEKKHSREDDKQSIENKNKTSINKEEPEPKVKVSDEIPSVVTDPTVSSEESAELVENSVVFTIPLPTIESDTEDRTSGGNQSGLQPEETMINEVTDITKSQTDRVDASEITQDTTLKLDKVPGEPSMLPTTQTNDAVVSELKNVAKDETSAKSAKAQRRENARQPLRRYTATVCLIERDEEASNVQNMSPPSRPRARSKSPVELKNSGTGPESQQQVSVFGNGRVSEMCRSFIKKASKGKVASLNEEPPSSPLVQSPSPSRKLKWVRDYGVWKKVTPAEYDRIMASRSSAIPEITSSMEDLNQGPGNHTISAREEQESQRTECVQSKHRDDATDESQSIKNKDIHDSIPYIDNTADQILTEEEEITKDVTDTQNLSNSKRNEKTLQEELAVAEETFSFKDNPFKRDECNERRDSLKGTGKDSTRTPPKTLPKPKHRRNRTDSGQQDLLPDKETRTTGVTQDDTCVDVQTTDILCPSTEVVELDRTLTDIDSVQVGIEGREEVDKVSNESMPSLSDKTPEVHVPMKSQDNINDENAVVENDKDRENLSNRYSPSERKSQLHDVQCGASLSMDSRNVSAQSHVNSMTEEDSNDGIRTTTDTENGTCNVSDSRSFEKSTIKLENRVDSNSPTLTDNTLFNSSRTDVKETEMESVKDDSSPELERMSFAQKLKKAQSRSESKLETKDVTRSKRKQLEITHKEDKRGDDSESNVSHDDESCDSPVQPGYKPIVPNYVIGSPQKLRAIRIKQEIFPKEEPEQVKPKAIKKLTAVKISSETFPKEEGITSENGGKFESRDTSPGACDIVEDAGSKTPTNESQVESGLKRVITYDDTYTTRSDLDNSQVDQTRGRTGRQLPKRCINPVKFSYGGINGDYSGDLQPVTRHEADDKSPETPVHALQKELLSEIVELEENTGDDNNANVKNNKNKKERRPCHKSTSSADRYHNNRSPAPSRSFNRSQSLPTGTLSYGGSRIVYKDGHFVIETGYDGTEEIPVLNGSHDNDINVGCDVQNDRTDQQNRVNNNPHRKHLKRISYSDPHLCDDNDGDYDDDSEDVNNDDADVFLRNDGNVTVIDTEDDDQDGDQDGESANVSQQGVQKRNKPDNGSRIPRPLSVDENQLTSMQDTDPNSTMRKIRKSLRDARARRSKSFREMSDQIDGKSKLKRNSSFKEATEKGAVEMKSRSSSTGGEEDGQGLSRSGSVTSMELRPKSPGFLQRLLFKRKSFNEKNLKGEQSTRESFMKKMSLKGLFTGKKEKGDLSPTKANSDEPPTPPIAAFQGDLDIHAVSESAPNSPFSSLKFRRRHTSADLFVQNAGNSANNMNVRRTSDSIPTRRPILQSSRTIDDPGNIKSMLGIENHPRRPISPKPPLMSISRRNSNLSLPSSPLKESPFELTMDNSPNKIDTDSISTCSSLTSSNVDSASLISATSTVCDTDGLKSSVQPSGSGGQDLEKFSALGQGEMTSSNSNDSGIQRDVSVHSSSESIKTNVQDSNSAVVRRRKSPSPRPERPKSEISVRWADLVETTEISPIKRREGSQQSKPRPKSDLEENLELFDELYGEVLDDLESSWEGGSSLKSDMKPFGSQTSLLPYNSLQSLDSLRLRHEAMDPKPSKRRMSTPQPIKTRLERTPRKQRTRKTSSTLVRSHSMPESLDKLHRCRKRHGALGCRNLHGDEFHHLDDDSSSDDGSDYSMDRISLHEKSMSVRSSQAQLSTLDEMPEGESLTCAEALWDHITMDPEELGFHAGDVIEVMDMGDKDWWWGAIDEREGWFPATFVRLRVNQEPYEEDLVSQSSEVTQLSPKLRRVSVINKEQARENVVNEIISAEREYVKHLKDVVEGYIKHARKRADMFSEDRISVIFGNIEDIYNFSNRFLESLDCAFTADSPHLSELGHCFLTQSKEFEIYSDYCNNHPSASEELKDLYRKQKYRHFFEACRLLQEMIEIPLEGFLLTPVQKICKYPLQLAELLKYTPPSHPDYRNVEGALEAMKKIAALINERKRKMESIEKLARWQQTVEDWQGPDLLEKSSELITSGEFNKVNSGGWSQERYFFLFDRQLIYCKKDLLKKNGFSYKGRVDLDECELIVLEDGKDIQYNVTVKNAWKLHETIRDKWYLLYTKTQTEKQRWMRAFQKERQRVREDQENNFVPLHWKKTVLNKLRASKEKMQSSQNTVSIHYQKEFLRGIPSHATLPRSYAKKQRDKKKSWSLFGNKKSSK</sequence>
<evidence type="ECO:0000256" key="1">
    <source>
        <dbReference type="ARBA" id="ARBA00004496"/>
    </source>
</evidence>
<feature type="compositionally biased region" description="Polar residues" evidence="6">
    <location>
        <begin position="3129"/>
        <end position="3140"/>
    </location>
</feature>
<feature type="compositionally biased region" description="Basic and acidic residues" evidence="6">
    <location>
        <begin position="1613"/>
        <end position="1632"/>
    </location>
</feature>
<feature type="compositionally biased region" description="Polar residues" evidence="6">
    <location>
        <begin position="3757"/>
        <end position="3772"/>
    </location>
</feature>
<feature type="domain" description="PH" evidence="8">
    <location>
        <begin position="5210"/>
        <end position="5316"/>
    </location>
</feature>
<dbReference type="InterPro" id="IPR011993">
    <property type="entry name" value="PH-like_dom_sf"/>
</dbReference>
<evidence type="ECO:0000259" key="7">
    <source>
        <dbReference type="PROSITE" id="PS50002"/>
    </source>
</evidence>
<feature type="region of interest" description="Disordered" evidence="6">
    <location>
        <begin position="3255"/>
        <end position="3274"/>
    </location>
</feature>
<feature type="compositionally biased region" description="Polar residues" evidence="6">
    <location>
        <begin position="4120"/>
        <end position="4153"/>
    </location>
</feature>
<feature type="compositionally biased region" description="Polar residues" evidence="6">
    <location>
        <begin position="1973"/>
        <end position="1982"/>
    </location>
</feature>
<feature type="compositionally biased region" description="Basic and acidic residues" evidence="6">
    <location>
        <begin position="3188"/>
        <end position="3223"/>
    </location>
</feature>
<dbReference type="InterPro" id="IPR035899">
    <property type="entry name" value="DBL_dom_sf"/>
</dbReference>
<evidence type="ECO:0000259" key="8">
    <source>
        <dbReference type="PROSITE" id="PS50003"/>
    </source>
</evidence>
<organism evidence="10 11">
    <name type="scientific">Mizuhopecten yessoensis</name>
    <name type="common">Japanese scallop</name>
    <name type="synonym">Patinopecten yessoensis</name>
    <dbReference type="NCBI Taxonomy" id="6573"/>
    <lineage>
        <taxon>Eukaryota</taxon>
        <taxon>Metazoa</taxon>
        <taxon>Spiralia</taxon>
        <taxon>Lophotrochozoa</taxon>
        <taxon>Mollusca</taxon>
        <taxon>Bivalvia</taxon>
        <taxon>Autobranchia</taxon>
        <taxon>Pteriomorphia</taxon>
        <taxon>Pectinida</taxon>
        <taxon>Pectinoidea</taxon>
        <taxon>Pectinidae</taxon>
        <taxon>Mizuhopecten</taxon>
    </lineage>
</organism>
<dbReference type="CDD" id="cd11828">
    <property type="entry name" value="SH3_ARHGEF9_like"/>
    <property type="match status" value="1"/>
</dbReference>
<feature type="region of interest" description="Disordered" evidence="6">
    <location>
        <begin position="3550"/>
        <end position="3571"/>
    </location>
</feature>
<keyword evidence="3" id="KW-0963">Cytoplasm</keyword>
<feature type="region of interest" description="Disordered" evidence="6">
    <location>
        <begin position="4182"/>
        <end position="4393"/>
    </location>
</feature>
<feature type="region of interest" description="Disordered" evidence="6">
    <location>
        <begin position="1319"/>
        <end position="1344"/>
    </location>
</feature>
<feature type="compositionally biased region" description="Polar residues" evidence="6">
    <location>
        <begin position="1506"/>
        <end position="1526"/>
    </location>
</feature>
<feature type="region of interest" description="Disordered" evidence="6">
    <location>
        <begin position="1714"/>
        <end position="1740"/>
    </location>
</feature>
<dbReference type="Gene3D" id="2.30.29.30">
    <property type="entry name" value="Pleckstrin-homology domain (PH domain)/Phosphotyrosine-binding domain (PTB)"/>
    <property type="match status" value="1"/>
</dbReference>
<dbReference type="SUPFAM" id="SSF50729">
    <property type="entry name" value="PH domain-like"/>
    <property type="match status" value="1"/>
</dbReference>
<feature type="region of interest" description="Disordered" evidence="6">
    <location>
        <begin position="4094"/>
        <end position="4154"/>
    </location>
</feature>
<dbReference type="PANTHER" id="PTHR47544:SF3">
    <property type="entry name" value="RHO GUANINE NUCLEOTIDE EXCHANGE FACTOR 4 ISOFORM X1"/>
    <property type="match status" value="1"/>
</dbReference>
<feature type="domain" description="DH" evidence="9">
    <location>
        <begin position="4995"/>
        <end position="5179"/>
    </location>
</feature>
<dbReference type="Proteomes" id="UP000242188">
    <property type="component" value="Unassembled WGS sequence"/>
</dbReference>
<dbReference type="Gene3D" id="2.30.30.40">
    <property type="entry name" value="SH3 Domains"/>
    <property type="match status" value="1"/>
</dbReference>
<feature type="region of interest" description="Disordered" evidence="6">
    <location>
        <begin position="3584"/>
        <end position="3649"/>
    </location>
</feature>
<feature type="region of interest" description="Disordered" evidence="6">
    <location>
        <begin position="3964"/>
        <end position="4038"/>
    </location>
</feature>
<feature type="region of interest" description="Disordered" evidence="6">
    <location>
        <begin position="1449"/>
        <end position="1669"/>
    </location>
</feature>
<reference evidence="10 11" key="1">
    <citation type="journal article" date="2017" name="Nat. Ecol. Evol.">
        <title>Scallop genome provides insights into evolution of bilaterian karyotype and development.</title>
        <authorList>
            <person name="Wang S."/>
            <person name="Zhang J."/>
            <person name="Jiao W."/>
            <person name="Li J."/>
            <person name="Xun X."/>
            <person name="Sun Y."/>
            <person name="Guo X."/>
            <person name="Huan P."/>
            <person name="Dong B."/>
            <person name="Zhang L."/>
            <person name="Hu X."/>
            <person name="Sun X."/>
            <person name="Wang J."/>
            <person name="Zhao C."/>
            <person name="Wang Y."/>
            <person name="Wang D."/>
            <person name="Huang X."/>
            <person name="Wang R."/>
            <person name="Lv J."/>
            <person name="Li Y."/>
            <person name="Zhang Z."/>
            <person name="Liu B."/>
            <person name="Lu W."/>
            <person name="Hui Y."/>
            <person name="Liang J."/>
            <person name="Zhou Z."/>
            <person name="Hou R."/>
            <person name="Li X."/>
            <person name="Liu Y."/>
            <person name="Li H."/>
            <person name="Ning X."/>
            <person name="Lin Y."/>
            <person name="Zhao L."/>
            <person name="Xing Q."/>
            <person name="Dou J."/>
            <person name="Li Y."/>
            <person name="Mao J."/>
            <person name="Guo H."/>
            <person name="Dou H."/>
            <person name="Li T."/>
            <person name="Mu C."/>
            <person name="Jiang W."/>
            <person name="Fu Q."/>
            <person name="Fu X."/>
            <person name="Miao Y."/>
            <person name="Liu J."/>
            <person name="Yu Q."/>
            <person name="Li R."/>
            <person name="Liao H."/>
            <person name="Li X."/>
            <person name="Kong Y."/>
            <person name="Jiang Z."/>
            <person name="Chourrout D."/>
            <person name="Li R."/>
            <person name="Bao Z."/>
        </authorList>
    </citation>
    <scope>NUCLEOTIDE SEQUENCE [LARGE SCALE GENOMIC DNA]</scope>
    <source>
        <strain evidence="10 11">PY_sf001</strain>
    </source>
</reference>
<feature type="compositionally biased region" description="Polar residues" evidence="6">
    <location>
        <begin position="1885"/>
        <end position="1901"/>
    </location>
</feature>
<feature type="region of interest" description="Disordered" evidence="6">
    <location>
        <begin position="1846"/>
        <end position="2013"/>
    </location>
</feature>
<gene>
    <name evidence="10" type="ORF">KP79_PYT20210</name>
</gene>
<dbReference type="Pfam" id="PF00621">
    <property type="entry name" value="RhoGEF"/>
    <property type="match status" value="1"/>
</dbReference>
<feature type="region of interest" description="Disordered" evidence="6">
    <location>
        <begin position="4788"/>
        <end position="4831"/>
    </location>
</feature>
<feature type="region of interest" description="Disordered" evidence="6">
    <location>
        <begin position="3333"/>
        <end position="3353"/>
    </location>
</feature>
<feature type="compositionally biased region" description="Basic and acidic residues" evidence="6">
    <location>
        <begin position="3726"/>
        <end position="3747"/>
    </location>
</feature>
<feature type="compositionally biased region" description="Polar residues" evidence="6">
    <location>
        <begin position="1589"/>
        <end position="1609"/>
    </location>
</feature>
<feature type="compositionally biased region" description="Polar residues" evidence="6">
    <location>
        <begin position="1804"/>
        <end position="1813"/>
    </location>
</feature>
<feature type="compositionally biased region" description="Polar residues" evidence="6">
    <location>
        <begin position="3394"/>
        <end position="3405"/>
    </location>
</feature>
<feature type="region of interest" description="Disordered" evidence="6">
    <location>
        <begin position="598"/>
        <end position="630"/>
    </location>
</feature>
<feature type="compositionally biased region" description="Basic and acidic residues" evidence="6">
    <location>
        <begin position="3142"/>
        <end position="3151"/>
    </location>
</feature>
<evidence type="ECO:0000313" key="10">
    <source>
        <dbReference type="EMBL" id="OWF56864.1"/>
    </source>
</evidence>
<feature type="compositionally biased region" description="Low complexity" evidence="6">
    <location>
        <begin position="1925"/>
        <end position="1936"/>
    </location>
</feature>
<dbReference type="PROSITE" id="PS00741">
    <property type="entry name" value="DH_1"/>
    <property type="match status" value="1"/>
</dbReference>
<dbReference type="PROSITE" id="PS50002">
    <property type="entry name" value="SH3"/>
    <property type="match status" value="1"/>
</dbReference>
<comment type="subcellular location">
    <subcellularLocation>
        <location evidence="1">Cytoplasm</location>
    </subcellularLocation>
</comment>
<feature type="compositionally biased region" description="Basic and acidic residues" evidence="6">
    <location>
        <begin position="4354"/>
        <end position="4365"/>
    </location>
</feature>
<feature type="region of interest" description="Disordered" evidence="6">
    <location>
        <begin position="1192"/>
        <end position="1234"/>
    </location>
</feature>
<evidence type="ECO:0000313" key="11">
    <source>
        <dbReference type="Proteomes" id="UP000242188"/>
    </source>
</evidence>
<evidence type="ECO:0000256" key="3">
    <source>
        <dbReference type="ARBA" id="ARBA00022490"/>
    </source>
</evidence>
<feature type="compositionally biased region" description="Polar residues" evidence="6">
    <location>
        <begin position="3780"/>
        <end position="3797"/>
    </location>
</feature>
<protein>
    <submittedName>
        <fullName evidence="10">Spermatogenesis-associated protein 13</fullName>
    </submittedName>
</protein>
<feature type="region of interest" description="Disordered" evidence="6">
    <location>
        <begin position="1752"/>
        <end position="1826"/>
    </location>
</feature>
<feature type="compositionally biased region" description="Basic residues" evidence="6">
    <location>
        <begin position="5375"/>
        <end position="5385"/>
    </location>
</feature>
<feature type="region of interest" description="Disordered" evidence="6">
    <location>
        <begin position="4521"/>
        <end position="4583"/>
    </location>
</feature>
<dbReference type="SMART" id="SM00233">
    <property type="entry name" value="PH"/>
    <property type="match status" value="1"/>
</dbReference>
<dbReference type="InterPro" id="IPR036028">
    <property type="entry name" value="SH3-like_dom_sf"/>
</dbReference>
<evidence type="ECO:0000256" key="5">
    <source>
        <dbReference type="PROSITE-ProRule" id="PRU00192"/>
    </source>
</evidence>
<feature type="compositionally biased region" description="Polar residues" evidence="6">
    <location>
        <begin position="1638"/>
        <end position="1652"/>
    </location>
</feature>
<dbReference type="Gene3D" id="1.20.900.10">
    <property type="entry name" value="Dbl homology (DH) domain"/>
    <property type="match status" value="1"/>
</dbReference>
<feature type="region of interest" description="Disordered" evidence="6">
    <location>
        <begin position="5371"/>
        <end position="5396"/>
    </location>
</feature>
<keyword evidence="11" id="KW-1185">Reference proteome</keyword>
<feature type="region of interest" description="Disordered" evidence="6">
    <location>
        <begin position="3175"/>
        <end position="3224"/>
    </location>
</feature>
<feature type="compositionally biased region" description="Basic and acidic residues" evidence="6">
    <location>
        <begin position="4321"/>
        <end position="4344"/>
    </location>
</feature>
<feature type="compositionally biased region" description="Low complexity" evidence="6">
    <location>
        <begin position="1814"/>
        <end position="1825"/>
    </location>
</feature>
<feature type="region of interest" description="Disordered" evidence="6">
    <location>
        <begin position="3485"/>
        <end position="3536"/>
    </location>
</feature>
<feature type="compositionally biased region" description="Polar residues" evidence="6">
    <location>
        <begin position="3485"/>
        <end position="3498"/>
    </location>
</feature>
<accession>A0A210R7G1</accession>
<dbReference type="PROSITE" id="PS50010">
    <property type="entry name" value="DH_2"/>
    <property type="match status" value="1"/>
</dbReference>
<feature type="region of interest" description="Disordered" evidence="6">
    <location>
        <begin position="1146"/>
        <end position="1167"/>
    </location>
</feature>
<feature type="region of interest" description="Disordered" evidence="6">
    <location>
        <begin position="852"/>
        <end position="874"/>
    </location>
</feature>
<feature type="compositionally biased region" description="Basic and acidic residues" evidence="6">
    <location>
        <begin position="3798"/>
        <end position="3811"/>
    </location>
</feature>
<evidence type="ECO:0000256" key="2">
    <source>
        <dbReference type="ARBA" id="ARBA00022443"/>
    </source>
</evidence>
<feature type="compositionally biased region" description="Polar residues" evidence="6">
    <location>
        <begin position="1752"/>
        <end position="1770"/>
    </location>
</feature>
<feature type="region of interest" description="Disordered" evidence="6">
    <location>
        <begin position="3039"/>
        <end position="3089"/>
    </location>
</feature>
<dbReference type="CDD" id="cd00160">
    <property type="entry name" value="RhoGEF"/>
    <property type="match status" value="1"/>
</dbReference>
<feature type="compositionally biased region" description="Basic and acidic residues" evidence="6">
    <location>
        <begin position="1910"/>
        <end position="1921"/>
    </location>
</feature>
<dbReference type="OrthoDB" id="660555at2759"/>
<feature type="region of interest" description="Disordered" evidence="6">
    <location>
        <begin position="3368"/>
        <end position="3405"/>
    </location>
</feature>
<keyword evidence="4" id="KW-0344">Guanine-nucleotide releasing factor</keyword>
<dbReference type="InterPro" id="IPR055251">
    <property type="entry name" value="SOS1_NGEF_PH"/>
</dbReference>
<dbReference type="SUPFAM" id="SSF48065">
    <property type="entry name" value="DBL homology domain (DH-domain)"/>
    <property type="match status" value="1"/>
</dbReference>
<evidence type="ECO:0000256" key="6">
    <source>
        <dbReference type="SAM" id="MobiDB-lite"/>
    </source>
</evidence>
<dbReference type="PROSITE" id="PS50003">
    <property type="entry name" value="PH_DOMAIN"/>
    <property type="match status" value="1"/>
</dbReference>
<feature type="compositionally biased region" description="Polar residues" evidence="6">
    <location>
        <begin position="3039"/>
        <end position="3075"/>
    </location>
</feature>
<dbReference type="SUPFAM" id="SSF50044">
    <property type="entry name" value="SH3-domain"/>
    <property type="match status" value="1"/>
</dbReference>
<name>A0A210R7G1_MIZYE</name>
<dbReference type="InterPro" id="IPR001452">
    <property type="entry name" value="SH3_domain"/>
</dbReference>
<dbReference type="GO" id="GO:0005085">
    <property type="term" value="F:guanyl-nucleotide exchange factor activity"/>
    <property type="evidence" value="ECO:0007669"/>
    <property type="project" value="UniProtKB-KW"/>
</dbReference>
<dbReference type="InterPro" id="IPR001331">
    <property type="entry name" value="GDS_CDC24_CS"/>
</dbReference>
<feature type="compositionally biased region" description="Basic and acidic residues" evidence="6">
    <location>
        <begin position="1209"/>
        <end position="1221"/>
    </location>
</feature>
<feature type="compositionally biased region" description="Acidic residues" evidence="6">
    <location>
        <begin position="4227"/>
        <end position="4245"/>
    </location>
</feature>
<feature type="region of interest" description="Disordered" evidence="6">
    <location>
        <begin position="4642"/>
        <end position="4699"/>
    </location>
</feature>